<comment type="caution">
    <text evidence="1">The sequence shown here is derived from an EMBL/GenBank/DDBJ whole genome shotgun (WGS) entry which is preliminary data.</text>
</comment>
<sequence>MAADPFNLEFLSRREVTGWPAGDNDTDTIFGGNHFNITALEDWNYLYYSNETISNGSKCWLTFEPHQPVELFTNGSFINATTCYIATNPVGTRGIIGIGFAAAFFATIVLILTCLTKHGALYLPTSSRFYPIGRRWQWYWGSFICACGVISLLLNIDVDRYYLQELPIIVTVFFYYLMCMGVLAMTWEAVRHWGSWQERQFIDPNPFILDQSDGRAKLELLIPLFFYFCVWMNFFLTIPRNWEFAWKQRSPEQAAEKCIPEATGARFKAAAFALFIAWCTIIFSLWHSIRHYKPRNRGIFNRVIGFFGSIPLRFVILIPMCLAVIAYQALIAWDFNWSLVKVDGPLGIIYGWGYGVPLVMCWIQIVYGWANTNEDKELIAQRRIRGELADNELGLTRKPAWWRRVKGEHIKGTFRDQLLKNVREVGHTGRVGRRAEGDMERDIRTDMEASARDEGGNNVELRSMRRDDANPFNDRPGVPRQGSHRSILTGGPTPQHQSNDRALSLAAGLLFPDGEEVSRRDKEQEAERRRRLEYISGDGLDRRAPPPYSESSRATEPMIRPSNTGRSNSNSSSANSISSPPQRIRSMLDL</sequence>
<reference evidence="1" key="1">
    <citation type="submission" date="2022-10" db="EMBL/GenBank/DDBJ databases">
        <title>Complete Genome of Trichothecium roseum strain YXFP-22015, a Plant Pathogen Isolated from Citrus.</title>
        <authorList>
            <person name="Wang Y."/>
            <person name="Zhu L."/>
        </authorList>
    </citation>
    <scope>NUCLEOTIDE SEQUENCE</scope>
    <source>
        <strain evidence="1">YXFP-22015</strain>
    </source>
</reference>
<keyword evidence="2" id="KW-1185">Reference proteome</keyword>
<dbReference type="Proteomes" id="UP001163324">
    <property type="component" value="Chromosome 3"/>
</dbReference>
<evidence type="ECO:0000313" key="2">
    <source>
        <dbReference type="Proteomes" id="UP001163324"/>
    </source>
</evidence>
<organism evidence="1 2">
    <name type="scientific">Trichothecium roseum</name>
    <dbReference type="NCBI Taxonomy" id="47278"/>
    <lineage>
        <taxon>Eukaryota</taxon>
        <taxon>Fungi</taxon>
        <taxon>Dikarya</taxon>
        <taxon>Ascomycota</taxon>
        <taxon>Pezizomycotina</taxon>
        <taxon>Sordariomycetes</taxon>
        <taxon>Hypocreomycetidae</taxon>
        <taxon>Hypocreales</taxon>
        <taxon>Hypocreales incertae sedis</taxon>
        <taxon>Trichothecium</taxon>
    </lineage>
</organism>
<evidence type="ECO:0000313" key="1">
    <source>
        <dbReference type="EMBL" id="KAI9901562.1"/>
    </source>
</evidence>
<dbReference type="EMBL" id="CM047942">
    <property type="protein sequence ID" value="KAI9901562.1"/>
    <property type="molecule type" value="Genomic_DNA"/>
</dbReference>
<proteinExistence type="predicted"/>
<gene>
    <name evidence="1" type="ORF">N3K66_003379</name>
</gene>
<protein>
    <submittedName>
        <fullName evidence="1">Uncharacterized protein</fullName>
    </submittedName>
</protein>
<accession>A0ACC0V717</accession>
<name>A0ACC0V717_9HYPO</name>